<keyword evidence="3" id="KW-0548">Nucleotidyltransferase</keyword>
<evidence type="ECO:0000256" key="7">
    <source>
        <dbReference type="ARBA" id="ARBA00022918"/>
    </source>
</evidence>
<dbReference type="Gene3D" id="1.10.340.70">
    <property type="match status" value="1"/>
</dbReference>
<evidence type="ECO:0000313" key="11">
    <source>
        <dbReference type="Proteomes" id="UP001153555"/>
    </source>
</evidence>
<evidence type="ECO:0000259" key="9">
    <source>
        <dbReference type="PROSITE" id="PS50878"/>
    </source>
</evidence>
<reference evidence="10" key="1">
    <citation type="submission" date="2019-12" db="EMBL/GenBank/DDBJ databases">
        <authorList>
            <person name="Scholes J."/>
        </authorList>
    </citation>
    <scope>NUCLEOTIDE SEQUENCE</scope>
</reference>
<accession>A0A9N7R4E3</accession>
<dbReference type="GO" id="GO:0004519">
    <property type="term" value="F:endonuclease activity"/>
    <property type="evidence" value="ECO:0007669"/>
    <property type="project" value="UniProtKB-KW"/>
</dbReference>
<dbReference type="CDD" id="cd00303">
    <property type="entry name" value="retropepsin_like"/>
    <property type="match status" value="1"/>
</dbReference>
<dbReference type="GO" id="GO:0006508">
    <property type="term" value="P:proteolysis"/>
    <property type="evidence" value="ECO:0007669"/>
    <property type="project" value="UniProtKB-KW"/>
</dbReference>
<organism evidence="10 11">
    <name type="scientific">Striga hermonthica</name>
    <name type="common">Purple witchweed</name>
    <name type="synonym">Buchnera hermonthica</name>
    <dbReference type="NCBI Taxonomy" id="68872"/>
    <lineage>
        <taxon>Eukaryota</taxon>
        <taxon>Viridiplantae</taxon>
        <taxon>Streptophyta</taxon>
        <taxon>Embryophyta</taxon>
        <taxon>Tracheophyta</taxon>
        <taxon>Spermatophyta</taxon>
        <taxon>Magnoliopsida</taxon>
        <taxon>eudicotyledons</taxon>
        <taxon>Gunneridae</taxon>
        <taxon>Pentapetalae</taxon>
        <taxon>asterids</taxon>
        <taxon>lamiids</taxon>
        <taxon>Lamiales</taxon>
        <taxon>Orobanchaceae</taxon>
        <taxon>Buchnereae</taxon>
        <taxon>Striga</taxon>
    </lineage>
</organism>
<dbReference type="EMBL" id="CACSLK010007779">
    <property type="protein sequence ID" value="CAA0811113.1"/>
    <property type="molecule type" value="Genomic_DNA"/>
</dbReference>
<dbReference type="Pfam" id="PF08284">
    <property type="entry name" value="RVP_2"/>
    <property type="match status" value="1"/>
</dbReference>
<evidence type="ECO:0000256" key="4">
    <source>
        <dbReference type="ARBA" id="ARBA00022722"/>
    </source>
</evidence>
<dbReference type="FunFam" id="3.10.10.10:FF:000007">
    <property type="entry name" value="Retrovirus-related Pol polyprotein from transposon 17.6-like Protein"/>
    <property type="match status" value="1"/>
</dbReference>
<dbReference type="InterPro" id="IPR021109">
    <property type="entry name" value="Peptidase_aspartic_dom_sf"/>
</dbReference>
<comment type="caution">
    <text evidence="10">The sequence shown here is derived from an EMBL/GenBank/DDBJ whole genome shotgun (WGS) entry which is preliminary data.</text>
</comment>
<dbReference type="AlphaFoldDB" id="A0A9N7R4E3"/>
<dbReference type="PANTHER" id="PTHR37984">
    <property type="entry name" value="PROTEIN CBG26694"/>
    <property type="match status" value="1"/>
</dbReference>
<evidence type="ECO:0000256" key="1">
    <source>
        <dbReference type="ARBA" id="ARBA00022670"/>
    </source>
</evidence>
<dbReference type="InterPro" id="IPR000477">
    <property type="entry name" value="RT_dom"/>
</dbReference>
<dbReference type="PANTHER" id="PTHR37984:SF5">
    <property type="entry name" value="PROTEIN NYNRIN-LIKE"/>
    <property type="match status" value="1"/>
</dbReference>
<feature type="domain" description="Reverse transcriptase" evidence="9">
    <location>
        <begin position="453"/>
        <end position="632"/>
    </location>
</feature>
<evidence type="ECO:0000256" key="2">
    <source>
        <dbReference type="ARBA" id="ARBA00022679"/>
    </source>
</evidence>
<dbReference type="Gene3D" id="2.40.70.10">
    <property type="entry name" value="Acid Proteases"/>
    <property type="match status" value="1"/>
</dbReference>
<gene>
    <name evidence="10" type="ORF">SHERM_00139</name>
</gene>
<evidence type="ECO:0000256" key="6">
    <source>
        <dbReference type="ARBA" id="ARBA00022801"/>
    </source>
</evidence>
<dbReference type="SUPFAM" id="SSF56672">
    <property type="entry name" value="DNA/RNA polymerases"/>
    <property type="match status" value="1"/>
</dbReference>
<dbReference type="SUPFAM" id="SSF50630">
    <property type="entry name" value="Acid proteases"/>
    <property type="match status" value="1"/>
</dbReference>
<dbReference type="GO" id="GO:0003964">
    <property type="term" value="F:RNA-directed DNA polymerase activity"/>
    <property type="evidence" value="ECO:0007669"/>
    <property type="project" value="UniProtKB-KW"/>
</dbReference>
<name>A0A9N7R4E3_STRHE</name>
<dbReference type="Gene3D" id="3.10.10.10">
    <property type="entry name" value="HIV Type 1 Reverse Transcriptase, subunit A, domain 1"/>
    <property type="match status" value="1"/>
</dbReference>
<evidence type="ECO:0000313" key="10">
    <source>
        <dbReference type="EMBL" id="CAA0811113.1"/>
    </source>
</evidence>
<keyword evidence="11" id="KW-1185">Reference proteome</keyword>
<keyword evidence="2" id="KW-0808">Transferase</keyword>
<feature type="non-terminal residue" evidence="10">
    <location>
        <position position="952"/>
    </location>
</feature>
<dbReference type="InterPro" id="IPR041577">
    <property type="entry name" value="RT_RNaseH_2"/>
</dbReference>
<dbReference type="Gene3D" id="3.10.20.370">
    <property type="match status" value="1"/>
</dbReference>
<dbReference type="InterPro" id="IPR041588">
    <property type="entry name" value="Integrase_H2C2"/>
</dbReference>
<keyword evidence="4" id="KW-0540">Nuclease</keyword>
<dbReference type="GO" id="GO:0008233">
    <property type="term" value="F:peptidase activity"/>
    <property type="evidence" value="ECO:0007669"/>
    <property type="project" value="UniProtKB-KW"/>
</dbReference>
<dbReference type="CDD" id="cd09274">
    <property type="entry name" value="RNase_HI_RT_Ty3"/>
    <property type="match status" value="1"/>
</dbReference>
<dbReference type="OrthoDB" id="1933597at2759"/>
<dbReference type="InterPro" id="IPR043502">
    <property type="entry name" value="DNA/RNA_pol_sf"/>
</dbReference>
<keyword evidence="7" id="KW-0695">RNA-directed DNA polymerase</keyword>
<keyword evidence="1" id="KW-0645">Protease</keyword>
<dbReference type="Pfam" id="PF17921">
    <property type="entry name" value="Integrase_H2C2"/>
    <property type="match status" value="1"/>
</dbReference>
<dbReference type="PROSITE" id="PS50878">
    <property type="entry name" value="RT_POL"/>
    <property type="match status" value="1"/>
</dbReference>
<dbReference type="FunFam" id="3.30.70.270:FF:000020">
    <property type="entry name" value="Transposon Tf2-6 polyprotein-like Protein"/>
    <property type="match status" value="1"/>
</dbReference>
<dbReference type="CDD" id="cd01647">
    <property type="entry name" value="RT_LTR"/>
    <property type="match status" value="1"/>
</dbReference>
<protein>
    <submittedName>
        <fullName evidence="10">Uncharacterized mitochondrial protein AtMg00860</fullName>
    </submittedName>
</protein>
<evidence type="ECO:0000256" key="5">
    <source>
        <dbReference type="ARBA" id="ARBA00022759"/>
    </source>
</evidence>
<keyword evidence="6" id="KW-0378">Hydrolase</keyword>
<sequence>KNLFSNTAPLFDVDNIYLSSHRVLNQNGTHLRKSRKIRVNRDKYEKCKQRLRKDLFSNTTPLFVVDNIYLSHYHVLKQNGTRLRKSRKIKVNRGKYEKCKQPPSRTPPLCTPLSHAYSLAYSVSLARALHTFSFVCASCPPPSSDACAPSIPKPMSVRPPPASALHSRAGARAPLLLSFSRACCRADADTARRLKNATSRAWHARRRLRLCFRCEEKYTPGHRCKQNYLIEFVDSDDEEPVLDDEAEISVHAMAGTKGPRTMRLPAWVKDQRVTVLVDNGSSHNFINVTQSHKLKLPTSMVEPLDVRVANGERLRCSKVYRGVPIKFEGVTVKADLFALPLVGPDVVLGVQWLEGLGDVTTNCRKGVMKFETDDRLVTLKASEGSTKEVGLKNIEKVWRGGGQSSTSPRGLPPHREFDHRIPLVEEGRAVHVHPYRYAHFQKTEIERQVGEMLDSGLIQHSSSPFSSPVLLAKKKDGTWRFCMDYRALNAATVKDHFPIPSVDDMLDELGGAHYFSKLDLRAGYHQIRLAKKDVPKTAFRTHQGHYEYLVMPFGLCNAPSTFQFARNSIFKEYLRKFVLVFFDDILVYSKTWTDHLEHLRVILKILEANPFYIKPSKCSFAQEVVEYLGHFISHDGVKVDPRKIEAMVGWPKPTSLTQLQGFLGLTGYYRKFVKDYGTMAKPLTEMTKKGAFKWAKASGKAFEELKKAMTTAPVLAMPRFDVLFEIHSDASDIGIGAVLVKEGRPLAYLSKALGPARLGLSAYVKEMLAVVEAVRVWRPYLLGRRFRIVTDQQPLKHLLEQRNVTPEQQKFISKLMGFDFEIVYRTGRQNTVADALSRREDVAELDAVTGPTWAVWTELWKAQDKDAHCQDVVEKLNEGRDKDEDHDMHDGLLLYHGRVVVPEAGSLREDIIRHFHDSKFGGHSGVFRTWMRIASTFYWPGLRGDVRDYVGR</sequence>
<keyword evidence="8" id="KW-0511">Multifunctional enzyme</keyword>
<dbReference type="Pfam" id="PF17919">
    <property type="entry name" value="RT_RNaseH_2"/>
    <property type="match status" value="1"/>
</dbReference>
<evidence type="ECO:0000256" key="3">
    <source>
        <dbReference type="ARBA" id="ARBA00022695"/>
    </source>
</evidence>
<dbReference type="Gene3D" id="3.30.70.270">
    <property type="match status" value="2"/>
</dbReference>
<keyword evidence="5" id="KW-0255">Endonuclease</keyword>
<evidence type="ECO:0000256" key="8">
    <source>
        <dbReference type="ARBA" id="ARBA00023268"/>
    </source>
</evidence>
<proteinExistence type="predicted"/>
<dbReference type="Proteomes" id="UP001153555">
    <property type="component" value="Unassembled WGS sequence"/>
</dbReference>
<dbReference type="InterPro" id="IPR043128">
    <property type="entry name" value="Rev_trsase/Diguanyl_cyclase"/>
</dbReference>
<dbReference type="Pfam" id="PF00078">
    <property type="entry name" value="RVT_1"/>
    <property type="match status" value="1"/>
</dbReference>
<feature type="non-terminal residue" evidence="10">
    <location>
        <position position="1"/>
    </location>
</feature>
<dbReference type="InterPro" id="IPR050951">
    <property type="entry name" value="Retrovirus_Pol_polyprotein"/>
</dbReference>